<keyword evidence="2" id="KW-0808">Transferase</keyword>
<feature type="domain" description="Glycosyltransferase 2-like" evidence="1">
    <location>
        <begin position="8"/>
        <end position="132"/>
    </location>
</feature>
<accession>A0A1H4HFS6</accession>
<name>A0A1H4HFS6_9SPHI</name>
<reference evidence="2 3" key="1">
    <citation type="submission" date="2016-10" db="EMBL/GenBank/DDBJ databases">
        <authorList>
            <person name="de Groot N.N."/>
        </authorList>
    </citation>
    <scope>NUCLEOTIDE SEQUENCE [LARGE SCALE GENOMIC DNA]</scope>
    <source>
        <strain evidence="2 3">DSM 19033</strain>
    </source>
</reference>
<protein>
    <submittedName>
        <fullName evidence="2">Glycosyl transferase family 2</fullName>
    </submittedName>
</protein>
<dbReference type="SUPFAM" id="SSF53448">
    <property type="entry name" value="Nucleotide-diphospho-sugar transferases"/>
    <property type="match status" value="1"/>
</dbReference>
<gene>
    <name evidence="2" type="ORF">SAMN05443550_11611</name>
</gene>
<sequence length="212" mass="24582">MTEQPLVSCIMPTANRQKYIPYALNNFLEQDYPNAELIIIDDGKESIFQLLPDDPRIYYFYVPPIGTTGLKRNYACERANGEVIMHWDDDDWRAPDWISKQVDYLLSSSADICGIEHVNFFSAVTDTFWKGTALNRNNPNTPGWLNGATICYRKSFWEQHPFKDMQTAEDDDFIKKSGAKTFAHDYIDGFVAILHPHNTTVKYFENPRHKRS</sequence>
<dbReference type="RefSeq" id="WP_090559862.1">
    <property type="nucleotide sequence ID" value="NZ_FNRA01000016.1"/>
</dbReference>
<dbReference type="Proteomes" id="UP000198850">
    <property type="component" value="Unassembled WGS sequence"/>
</dbReference>
<keyword evidence="3" id="KW-1185">Reference proteome</keyword>
<dbReference type="EMBL" id="FNRA01000016">
    <property type="protein sequence ID" value="SEB19888.1"/>
    <property type="molecule type" value="Genomic_DNA"/>
</dbReference>
<dbReference type="CDD" id="cd00761">
    <property type="entry name" value="Glyco_tranf_GTA_type"/>
    <property type="match status" value="1"/>
</dbReference>
<dbReference type="AlphaFoldDB" id="A0A1H4HFS6"/>
<dbReference type="InterPro" id="IPR001173">
    <property type="entry name" value="Glyco_trans_2-like"/>
</dbReference>
<proteinExistence type="predicted"/>
<evidence type="ECO:0000313" key="2">
    <source>
        <dbReference type="EMBL" id="SEB19888.1"/>
    </source>
</evidence>
<evidence type="ECO:0000313" key="3">
    <source>
        <dbReference type="Proteomes" id="UP000198850"/>
    </source>
</evidence>
<dbReference type="InterPro" id="IPR029044">
    <property type="entry name" value="Nucleotide-diphossugar_trans"/>
</dbReference>
<dbReference type="STRING" id="425514.SAMN05443550_11611"/>
<organism evidence="2 3">
    <name type="scientific">Pedobacter hartonius</name>
    <dbReference type="NCBI Taxonomy" id="425514"/>
    <lineage>
        <taxon>Bacteria</taxon>
        <taxon>Pseudomonadati</taxon>
        <taxon>Bacteroidota</taxon>
        <taxon>Sphingobacteriia</taxon>
        <taxon>Sphingobacteriales</taxon>
        <taxon>Sphingobacteriaceae</taxon>
        <taxon>Pedobacter</taxon>
    </lineage>
</organism>
<dbReference type="GO" id="GO:0016758">
    <property type="term" value="F:hexosyltransferase activity"/>
    <property type="evidence" value="ECO:0007669"/>
    <property type="project" value="UniProtKB-ARBA"/>
</dbReference>
<evidence type="ECO:0000259" key="1">
    <source>
        <dbReference type="Pfam" id="PF00535"/>
    </source>
</evidence>
<dbReference type="Gene3D" id="3.90.550.10">
    <property type="entry name" value="Spore Coat Polysaccharide Biosynthesis Protein SpsA, Chain A"/>
    <property type="match status" value="1"/>
</dbReference>
<dbReference type="OrthoDB" id="9770457at2"/>
<dbReference type="Pfam" id="PF00535">
    <property type="entry name" value="Glycos_transf_2"/>
    <property type="match status" value="1"/>
</dbReference>
<dbReference type="PANTHER" id="PTHR22916">
    <property type="entry name" value="GLYCOSYLTRANSFERASE"/>
    <property type="match status" value="1"/>
</dbReference>